<dbReference type="Proteomes" id="UP000243686">
    <property type="component" value="Unassembled WGS sequence"/>
</dbReference>
<keyword evidence="2" id="KW-1185">Reference proteome</keyword>
<feature type="non-terminal residue" evidence="1">
    <location>
        <position position="1"/>
    </location>
</feature>
<dbReference type="EMBL" id="KV892344">
    <property type="protein sequence ID" value="OON20978.1"/>
    <property type="molecule type" value="Genomic_DNA"/>
</dbReference>
<proteinExistence type="predicted"/>
<feature type="non-terminal residue" evidence="1">
    <location>
        <position position="558"/>
    </location>
</feature>
<reference evidence="1 2" key="1">
    <citation type="submission" date="2015-03" db="EMBL/GenBank/DDBJ databases">
        <title>Draft genome of the nematode, Opisthorchis viverrini.</title>
        <authorList>
            <person name="Mitreva M."/>
        </authorList>
    </citation>
    <scope>NUCLEOTIDE SEQUENCE [LARGE SCALE GENOMIC DNA]</scope>
    <source>
        <strain evidence="1">Khon Kaen</strain>
    </source>
</reference>
<gene>
    <name evidence="1" type="ORF">X801_03131</name>
</gene>
<name>A0A1S8X2P5_OPIVI</name>
<organism evidence="1 2">
    <name type="scientific">Opisthorchis viverrini</name>
    <name type="common">Southeast Asian liver fluke</name>
    <dbReference type="NCBI Taxonomy" id="6198"/>
    <lineage>
        <taxon>Eukaryota</taxon>
        <taxon>Metazoa</taxon>
        <taxon>Spiralia</taxon>
        <taxon>Lophotrochozoa</taxon>
        <taxon>Platyhelminthes</taxon>
        <taxon>Trematoda</taxon>
        <taxon>Digenea</taxon>
        <taxon>Opisthorchiida</taxon>
        <taxon>Opisthorchiata</taxon>
        <taxon>Opisthorchiidae</taxon>
        <taxon>Opisthorchis</taxon>
    </lineage>
</organism>
<dbReference type="AlphaFoldDB" id="A0A1S8X2P5"/>
<evidence type="ECO:0000313" key="2">
    <source>
        <dbReference type="Proteomes" id="UP000243686"/>
    </source>
</evidence>
<sequence>TGNTGSLTIQDGSGQVNKYDKNISSPVIIEHLNRDVIITVKLNSVGGSVRLRVEYYEASNTITGCGGIIRSAVTLQLHFSTPKQHICEWRINDIRGLPAILEPKTFFFSGNGSASLRIFDYHGGIERSLLEREASEELPRYFQTQKSRVLIRLSANIQNGFLFFRINRYAVPTISSLCGGSPNNGILSAIVSNRNRAYSCFWQMQRLKEGPMWFESKLFQLSAFLQAPLGVAYLSVTALSNSLEKLRLSFAPEDMWSAKRIQVNATEMFVELVVLRSGLPLLFRANYNEPTYVKDMRSEVIGSNFVLNWKQGDMPYDFLRVSWQKDNTEVHQDVLYAKHYLSIPIERESTEPFKISVYLVNSNVAADTWTIHQPEESEIDPILIVEPSYTSLSVELTNIYHGSCKLCFLWRKDFNDEVKSICQNNSQPDSVIRNLESGTAYHVTYQVQRQKRLLTGHWMKVETLSLLADIRTGERPGEIVIRWDISKSAGVQVRFTCTVNVPKDSQLVDCEKELPVGLVRRGSYVIPVKLTDVEYTIQYHGTGEQGQPIVGHPIIVKT</sequence>
<protein>
    <submittedName>
        <fullName evidence="1">Uncharacterized protein</fullName>
    </submittedName>
</protein>
<evidence type="ECO:0000313" key="1">
    <source>
        <dbReference type="EMBL" id="OON20978.1"/>
    </source>
</evidence>
<accession>A0A1S8X2P5</accession>